<dbReference type="Gene3D" id="1.20.1530.20">
    <property type="match status" value="1"/>
</dbReference>
<proteinExistence type="predicted"/>
<feature type="transmembrane region" description="Helical" evidence="5">
    <location>
        <begin position="66"/>
        <end position="88"/>
    </location>
</feature>
<dbReference type="Pfam" id="PF01758">
    <property type="entry name" value="SBF"/>
    <property type="match status" value="1"/>
</dbReference>
<dbReference type="GO" id="GO:0016020">
    <property type="term" value="C:membrane"/>
    <property type="evidence" value="ECO:0007669"/>
    <property type="project" value="UniProtKB-SubCell"/>
</dbReference>
<feature type="transmembrane region" description="Helical" evidence="5">
    <location>
        <begin position="34"/>
        <end position="54"/>
    </location>
</feature>
<keyword evidence="3 5" id="KW-1133">Transmembrane helix</keyword>
<evidence type="ECO:0000256" key="1">
    <source>
        <dbReference type="ARBA" id="ARBA00004141"/>
    </source>
</evidence>
<organism evidence="6 7">
    <name type="scientific">Paracoccus tegillarcae</name>
    <dbReference type="NCBI Taxonomy" id="1529068"/>
    <lineage>
        <taxon>Bacteria</taxon>
        <taxon>Pseudomonadati</taxon>
        <taxon>Pseudomonadota</taxon>
        <taxon>Alphaproteobacteria</taxon>
        <taxon>Rhodobacterales</taxon>
        <taxon>Paracoccaceae</taxon>
        <taxon>Paracoccus</taxon>
    </lineage>
</organism>
<evidence type="ECO:0000256" key="3">
    <source>
        <dbReference type="ARBA" id="ARBA00022989"/>
    </source>
</evidence>
<evidence type="ECO:0000256" key="2">
    <source>
        <dbReference type="ARBA" id="ARBA00022692"/>
    </source>
</evidence>
<comment type="subcellular location">
    <subcellularLocation>
        <location evidence="1">Membrane</location>
        <topology evidence="1">Multi-pass membrane protein</topology>
    </subcellularLocation>
</comment>
<feature type="transmembrane region" description="Helical" evidence="5">
    <location>
        <begin position="213"/>
        <end position="231"/>
    </location>
</feature>
<dbReference type="RefSeq" id="WP_101461672.1">
    <property type="nucleotide sequence ID" value="NZ_CP025408.1"/>
</dbReference>
<keyword evidence="4 5" id="KW-0472">Membrane</keyword>
<name>A0A2K9F3Q5_9RHOB</name>
<evidence type="ECO:0000313" key="6">
    <source>
        <dbReference type="EMBL" id="AUH35012.1"/>
    </source>
</evidence>
<evidence type="ECO:0000256" key="5">
    <source>
        <dbReference type="SAM" id="Phobius"/>
    </source>
</evidence>
<dbReference type="InterPro" id="IPR002657">
    <property type="entry name" value="BilAc:Na_symport/Acr3"/>
</dbReference>
<dbReference type="InterPro" id="IPR038770">
    <property type="entry name" value="Na+/solute_symporter_sf"/>
</dbReference>
<dbReference type="KEGG" id="paro:CUV01_17980"/>
<feature type="transmembrane region" description="Helical" evidence="5">
    <location>
        <begin position="153"/>
        <end position="178"/>
    </location>
</feature>
<feature type="transmembrane region" description="Helical" evidence="5">
    <location>
        <begin position="243"/>
        <end position="262"/>
    </location>
</feature>
<feature type="transmembrane region" description="Helical" evidence="5">
    <location>
        <begin position="94"/>
        <end position="116"/>
    </location>
</feature>
<evidence type="ECO:0000256" key="4">
    <source>
        <dbReference type="ARBA" id="ARBA00023136"/>
    </source>
</evidence>
<keyword evidence="7" id="KW-1185">Reference proteome</keyword>
<gene>
    <name evidence="6" type="ORF">CUV01_17980</name>
</gene>
<dbReference type="EMBL" id="CP025408">
    <property type="protein sequence ID" value="AUH35012.1"/>
    <property type="molecule type" value="Genomic_DNA"/>
</dbReference>
<accession>A0A2K9F3Q5</accession>
<dbReference type="AlphaFoldDB" id="A0A2K9F3Q5"/>
<sequence>MLTALLLPGLFIVMMAQGAALQPRHLWEWRDDWPAISLAFLLRLIVVPVVVLLLAKPLIRYWDIDVFAGAGLVIAFLAPPSVAAMALVAISGGVLPLLATLIIGGTVISVLLWPVLGGPLMNMADAPWLWTDVLLWVVMPVLLGMFLRGKGYAVTRFLPILASVVTGATIIAALYLGWDDDSLSILLATTILLFVVLILTILAGRLIRLGGDALLTLCLTVLIPVVVMPIALGTRTEIPQMGFASACYGIIGYVLAFVLIVLRQRSRA</sequence>
<protein>
    <submittedName>
        <fullName evidence="6">Uncharacterized protein</fullName>
    </submittedName>
</protein>
<feature type="transmembrane region" description="Helical" evidence="5">
    <location>
        <begin position="185"/>
        <end position="207"/>
    </location>
</feature>
<dbReference type="OrthoDB" id="9906178at2"/>
<dbReference type="Proteomes" id="UP000233742">
    <property type="component" value="Chromosome"/>
</dbReference>
<keyword evidence="2 5" id="KW-0812">Transmembrane</keyword>
<feature type="transmembrane region" description="Helical" evidence="5">
    <location>
        <begin position="128"/>
        <end position="147"/>
    </location>
</feature>
<evidence type="ECO:0000313" key="7">
    <source>
        <dbReference type="Proteomes" id="UP000233742"/>
    </source>
</evidence>
<reference evidence="6 7" key="1">
    <citation type="submission" date="2017-12" db="EMBL/GenBank/DDBJ databases">
        <authorList>
            <person name="Hurst M.R.H."/>
        </authorList>
    </citation>
    <scope>NUCLEOTIDE SEQUENCE [LARGE SCALE GENOMIC DNA]</scope>
    <source>
        <strain evidence="6 7">BM15</strain>
    </source>
</reference>